<organism evidence="3 4">
    <name type="scientific">Malaciobacter molluscorum LMG 25693</name>
    <dbReference type="NCBI Taxonomy" id="870501"/>
    <lineage>
        <taxon>Bacteria</taxon>
        <taxon>Pseudomonadati</taxon>
        <taxon>Campylobacterota</taxon>
        <taxon>Epsilonproteobacteria</taxon>
        <taxon>Campylobacterales</taxon>
        <taxon>Arcobacteraceae</taxon>
        <taxon>Malaciobacter</taxon>
    </lineage>
</organism>
<evidence type="ECO:0000259" key="1">
    <source>
        <dbReference type="SMART" id="SM00072"/>
    </source>
</evidence>
<dbReference type="Gene3D" id="3.40.50.300">
    <property type="entry name" value="P-loop containing nucleotide triphosphate hydrolases"/>
    <property type="match status" value="1"/>
</dbReference>
<dbReference type="SMART" id="SM00072">
    <property type="entry name" value="GuKc"/>
    <property type="match status" value="1"/>
</dbReference>
<sequence>MQKSDKIIILIVGASGVGKDSLLKQFINLENINIVKRYITRVADENEDNYYLSKKDFLDLKNADFFISSWFAHDNFYGISKNSLNNKINIISVSRTVIDDFENMFNNVFTINITLNKSSLKQRLLKRGRESIFQIENRLKRVDFEVKAKNLITFENDKPIVESAKNLIYIIEKLSKG</sequence>
<gene>
    <name evidence="2" type="ORF">AMOL_1370</name>
    <name evidence="3" type="ORF">CPU12_06990</name>
</gene>
<dbReference type="AlphaFoldDB" id="A0A2G1DIF6"/>
<proteinExistence type="predicted"/>
<reference evidence="2 5" key="2">
    <citation type="submission" date="2018-08" db="EMBL/GenBank/DDBJ databases">
        <title>Complete genome of the Arcobacter molluscorum type strain LMG 25693.</title>
        <authorList>
            <person name="Miller W.G."/>
            <person name="Yee E."/>
            <person name="Bono J.L."/>
        </authorList>
    </citation>
    <scope>NUCLEOTIDE SEQUENCE [LARGE SCALE GENOMIC DNA]</scope>
    <source>
        <strain evidence="2 5">CECT 7696</strain>
    </source>
</reference>
<dbReference type="InterPro" id="IPR008145">
    <property type="entry name" value="GK/Ca_channel_bsu"/>
</dbReference>
<feature type="domain" description="Guanylate kinase/L-type calcium channel beta subunit" evidence="1">
    <location>
        <begin position="5"/>
        <end position="175"/>
    </location>
</feature>
<dbReference type="KEGG" id="amol:AMOL_1370"/>
<evidence type="ECO:0000313" key="4">
    <source>
        <dbReference type="Proteomes" id="UP000221222"/>
    </source>
</evidence>
<evidence type="ECO:0000313" key="5">
    <source>
        <dbReference type="Proteomes" id="UP000262712"/>
    </source>
</evidence>
<dbReference type="RefSeq" id="WP_099342380.1">
    <property type="nucleotide sequence ID" value="NZ_CP032098.1"/>
</dbReference>
<dbReference type="Proteomes" id="UP000221222">
    <property type="component" value="Unassembled WGS sequence"/>
</dbReference>
<evidence type="ECO:0000313" key="3">
    <source>
        <dbReference type="EMBL" id="PHO18204.1"/>
    </source>
</evidence>
<evidence type="ECO:0000313" key="2">
    <source>
        <dbReference type="EMBL" id="AXX92345.1"/>
    </source>
</evidence>
<dbReference type="EMBL" id="NXFY01000008">
    <property type="protein sequence ID" value="PHO18204.1"/>
    <property type="molecule type" value="Genomic_DNA"/>
</dbReference>
<dbReference type="InterPro" id="IPR027417">
    <property type="entry name" value="P-loop_NTPase"/>
</dbReference>
<reference evidence="3 4" key="1">
    <citation type="submission" date="2017-09" db="EMBL/GenBank/DDBJ databases">
        <title>Arcobacter canalis sp. nov., a new species isolated from a water canal contaminated with urban sewage.</title>
        <authorList>
            <person name="Perez-Cataluna A."/>
            <person name="Salas-Masso N."/>
            <person name="Figueras M.J."/>
        </authorList>
    </citation>
    <scope>NUCLEOTIDE SEQUENCE [LARGE SCALE GENOMIC DNA]</scope>
    <source>
        <strain evidence="3 4">F98-3</strain>
    </source>
</reference>
<dbReference type="Proteomes" id="UP000262712">
    <property type="component" value="Chromosome"/>
</dbReference>
<dbReference type="EMBL" id="CP032098">
    <property type="protein sequence ID" value="AXX92345.1"/>
    <property type="molecule type" value="Genomic_DNA"/>
</dbReference>
<name>A0A2G1DIF6_9BACT</name>
<protein>
    <submittedName>
        <fullName evidence="2">Ribose 1,5-bisphosphate phosphokinase</fullName>
    </submittedName>
</protein>
<keyword evidence="4" id="KW-1185">Reference proteome</keyword>
<accession>A0A2G1DIF6</accession>
<dbReference type="SUPFAM" id="SSF52540">
    <property type="entry name" value="P-loop containing nucleoside triphosphate hydrolases"/>
    <property type="match status" value="1"/>
</dbReference>